<keyword evidence="11" id="KW-1185">Reference proteome</keyword>
<dbReference type="GO" id="GO:0016887">
    <property type="term" value="F:ATP hydrolysis activity"/>
    <property type="evidence" value="ECO:0007669"/>
    <property type="project" value="InterPro"/>
</dbReference>
<dbReference type="Pfam" id="PF00664">
    <property type="entry name" value="ABC_membrane"/>
    <property type="match status" value="1"/>
</dbReference>
<feature type="domain" description="ABC transporter" evidence="8">
    <location>
        <begin position="322"/>
        <end position="523"/>
    </location>
</feature>
<evidence type="ECO:0000256" key="6">
    <source>
        <dbReference type="ARBA" id="ARBA00023136"/>
    </source>
</evidence>
<dbReference type="Gene3D" id="1.20.1560.10">
    <property type="entry name" value="ABC transporter type 1, transmembrane domain"/>
    <property type="match status" value="1"/>
</dbReference>
<reference evidence="10 11" key="1">
    <citation type="journal article" date="2015" name="Genome Announc.">
        <title>Expanding the biotechnology potential of lactobacilli through comparative genomics of 213 strains and associated genera.</title>
        <authorList>
            <person name="Sun Z."/>
            <person name="Harris H.M."/>
            <person name="McCann A."/>
            <person name="Guo C."/>
            <person name="Argimon S."/>
            <person name="Zhang W."/>
            <person name="Yang X."/>
            <person name="Jeffery I.B."/>
            <person name="Cooney J.C."/>
            <person name="Kagawa T.F."/>
            <person name="Liu W."/>
            <person name="Song Y."/>
            <person name="Salvetti E."/>
            <person name="Wrobel A."/>
            <person name="Rasinkangas P."/>
            <person name="Parkhill J."/>
            <person name="Rea M.C."/>
            <person name="O'Sullivan O."/>
            <person name="Ritari J."/>
            <person name="Douillard F.P."/>
            <person name="Paul Ross R."/>
            <person name="Yang R."/>
            <person name="Briner A.E."/>
            <person name="Felis G.E."/>
            <person name="de Vos W.M."/>
            <person name="Barrangou R."/>
            <person name="Klaenhammer T.R."/>
            <person name="Caufield P.W."/>
            <person name="Cui Y."/>
            <person name="Zhang H."/>
            <person name="O'Toole P.W."/>
        </authorList>
    </citation>
    <scope>NUCLEOTIDE SEQUENCE [LARGE SCALE GENOMIC DNA]</scope>
    <source>
        <strain evidence="10 11">DSM 12744</strain>
    </source>
</reference>
<evidence type="ECO:0000313" key="11">
    <source>
        <dbReference type="Proteomes" id="UP000051330"/>
    </source>
</evidence>
<dbReference type="Pfam" id="PF00005">
    <property type="entry name" value="ABC_tran"/>
    <property type="match status" value="1"/>
</dbReference>
<evidence type="ECO:0000256" key="7">
    <source>
        <dbReference type="SAM" id="Phobius"/>
    </source>
</evidence>
<gene>
    <name evidence="10" type="ORF">FD09_GL001563</name>
</gene>
<dbReference type="AlphaFoldDB" id="A0A0R1MWU4"/>
<dbReference type="InterPro" id="IPR011527">
    <property type="entry name" value="ABC1_TM_dom"/>
</dbReference>
<protein>
    <submittedName>
        <fullName evidence="10">Multidrug ABC transporter ATPase permease</fullName>
    </submittedName>
</protein>
<dbReference type="Gene3D" id="3.40.50.300">
    <property type="entry name" value="P-loop containing nucleotide triphosphate hydrolases"/>
    <property type="match status" value="1"/>
</dbReference>
<dbReference type="SUPFAM" id="SSF90123">
    <property type="entry name" value="ABC transporter transmembrane region"/>
    <property type="match status" value="1"/>
</dbReference>
<dbReference type="InterPro" id="IPR027417">
    <property type="entry name" value="P-loop_NTPase"/>
</dbReference>
<dbReference type="InterPro" id="IPR036640">
    <property type="entry name" value="ABC1_TM_sf"/>
</dbReference>
<dbReference type="RefSeq" id="WP_057822382.1">
    <property type="nucleotide sequence ID" value="NZ_AZEC01000021.1"/>
</dbReference>
<dbReference type="OrthoDB" id="95687at2"/>
<keyword evidence="3" id="KW-0547">Nucleotide-binding</keyword>
<feature type="transmembrane region" description="Helical" evidence="7">
    <location>
        <begin position="12"/>
        <end position="36"/>
    </location>
</feature>
<dbReference type="PROSITE" id="PS50929">
    <property type="entry name" value="ABC_TM1F"/>
    <property type="match status" value="1"/>
</dbReference>
<dbReference type="PROSITE" id="PS00211">
    <property type="entry name" value="ABC_TRANSPORTER_1"/>
    <property type="match status" value="1"/>
</dbReference>
<dbReference type="InterPro" id="IPR039421">
    <property type="entry name" value="Type_1_exporter"/>
</dbReference>
<keyword evidence="4" id="KW-0067">ATP-binding</keyword>
<organism evidence="10 11">
    <name type="scientific">Schleiferilactobacillus perolens DSM 12744</name>
    <dbReference type="NCBI Taxonomy" id="1423792"/>
    <lineage>
        <taxon>Bacteria</taxon>
        <taxon>Bacillati</taxon>
        <taxon>Bacillota</taxon>
        <taxon>Bacilli</taxon>
        <taxon>Lactobacillales</taxon>
        <taxon>Lactobacillaceae</taxon>
        <taxon>Schleiferilactobacillus</taxon>
    </lineage>
</organism>
<keyword evidence="5 7" id="KW-1133">Transmembrane helix</keyword>
<feature type="transmembrane region" description="Helical" evidence="7">
    <location>
        <begin position="136"/>
        <end position="163"/>
    </location>
</feature>
<dbReference type="SMART" id="SM00382">
    <property type="entry name" value="AAA"/>
    <property type="match status" value="1"/>
</dbReference>
<dbReference type="STRING" id="1423792.FD09_GL001563"/>
<dbReference type="SUPFAM" id="SSF52540">
    <property type="entry name" value="P-loop containing nucleoside triphosphate hydrolases"/>
    <property type="match status" value="1"/>
</dbReference>
<evidence type="ECO:0000259" key="8">
    <source>
        <dbReference type="PROSITE" id="PS50893"/>
    </source>
</evidence>
<evidence type="ECO:0000259" key="9">
    <source>
        <dbReference type="PROSITE" id="PS50929"/>
    </source>
</evidence>
<keyword evidence="6 7" id="KW-0472">Membrane</keyword>
<dbReference type="CDD" id="cd03228">
    <property type="entry name" value="ABCC_MRP_Like"/>
    <property type="match status" value="1"/>
</dbReference>
<dbReference type="PATRIC" id="fig|1423792.3.peg.1581"/>
<accession>A0A0R1MWU4</accession>
<evidence type="ECO:0000256" key="3">
    <source>
        <dbReference type="ARBA" id="ARBA00022741"/>
    </source>
</evidence>
<evidence type="ECO:0000256" key="2">
    <source>
        <dbReference type="ARBA" id="ARBA00022692"/>
    </source>
</evidence>
<dbReference type="PANTHER" id="PTHR24221">
    <property type="entry name" value="ATP-BINDING CASSETTE SUB-FAMILY B"/>
    <property type="match status" value="1"/>
</dbReference>
<dbReference type="InterPro" id="IPR003439">
    <property type="entry name" value="ABC_transporter-like_ATP-bd"/>
</dbReference>
<name>A0A0R1MWU4_9LACO</name>
<evidence type="ECO:0000313" key="10">
    <source>
        <dbReference type="EMBL" id="KRL08651.1"/>
    </source>
</evidence>
<keyword evidence="2 7" id="KW-0812">Transmembrane</keyword>
<evidence type="ECO:0000256" key="5">
    <source>
        <dbReference type="ARBA" id="ARBA00022989"/>
    </source>
</evidence>
<comment type="caution">
    <text evidence="10">The sequence shown here is derived from an EMBL/GenBank/DDBJ whole genome shotgun (WGS) entry which is preliminary data.</text>
</comment>
<sequence length="524" mass="58002">MKKYLMMHKPRMVLNILWILVTIGLQTITSVLLTFSTNAVFSRNIQQLLFWVSVNLLVWLTMLASNYFQAVFQEKLVQAIMVDVRDTISKKIAGQSYADFHQKNVGQYISQYINDASNIEDKAFNNFFQLIADGTAVVFSIAALMAYHFALPLVVILLAAAMLTLPSRLSRSMAQATSQLSQGNETLSNHLTNVLNGFDVLFNANKLGKLQALVHHSAQTYEHTRVDYTRTSERVGNSIGALSVFCQMIVDVVTSILAIAGLIPLGAISSTGNIAATVFNALSRLSNESVQIKATRPLFDKIAVQPTTADQTVTKTEFDHDISVKDVSYSIDGTPILSHLNCHFQKGGKYAIVGKSGAGKSTLLKILDGQITDYTGRVAIDGVDLRQLNHATMTGIAQYIDQNVYLFNDSVANNVSLWTKNMRPQRLQQALQAAAVDFVTTDQQMIDENGKNLSGGQKQRLALARFFYQPKPIVFLDEGTSALDAATAAQVTERFLNDSEITLIEVSHRLTEQMRKQYDQVIML</sequence>
<feature type="domain" description="ABC transmembrane type-1" evidence="9">
    <location>
        <begin position="13"/>
        <end position="294"/>
    </location>
</feature>
<dbReference type="PANTHER" id="PTHR24221:SF654">
    <property type="entry name" value="ATP-BINDING CASSETTE SUB-FAMILY B MEMBER 6"/>
    <property type="match status" value="1"/>
</dbReference>
<evidence type="ECO:0000256" key="4">
    <source>
        <dbReference type="ARBA" id="ARBA00022840"/>
    </source>
</evidence>
<dbReference type="GO" id="GO:0005886">
    <property type="term" value="C:plasma membrane"/>
    <property type="evidence" value="ECO:0007669"/>
    <property type="project" value="UniProtKB-SubCell"/>
</dbReference>
<feature type="transmembrane region" description="Helical" evidence="7">
    <location>
        <begin position="48"/>
        <end position="68"/>
    </location>
</feature>
<dbReference type="InterPro" id="IPR017871">
    <property type="entry name" value="ABC_transporter-like_CS"/>
</dbReference>
<dbReference type="GO" id="GO:0034040">
    <property type="term" value="F:ATPase-coupled lipid transmembrane transporter activity"/>
    <property type="evidence" value="ECO:0007669"/>
    <property type="project" value="TreeGrafter"/>
</dbReference>
<dbReference type="GO" id="GO:0005524">
    <property type="term" value="F:ATP binding"/>
    <property type="evidence" value="ECO:0007669"/>
    <property type="project" value="UniProtKB-KW"/>
</dbReference>
<dbReference type="EMBL" id="AZEC01000021">
    <property type="protein sequence ID" value="KRL08651.1"/>
    <property type="molecule type" value="Genomic_DNA"/>
</dbReference>
<dbReference type="Proteomes" id="UP000051330">
    <property type="component" value="Unassembled WGS sequence"/>
</dbReference>
<dbReference type="InterPro" id="IPR003593">
    <property type="entry name" value="AAA+_ATPase"/>
</dbReference>
<dbReference type="PROSITE" id="PS50893">
    <property type="entry name" value="ABC_TRANSPORTER_2"/>
    <property type="match status" value="1"/>
</dbReference>
<proteinExistence type="predicted"/>
<dbReference type="GO" id="GO:0140359">
    <property type="term" value="F:ABC-type transporter activity"/>
    <property type="evidence" value="ECO:0007669"/>
    <property type="project" value="InterPro"/>
</dbReference>
<comment type="subcellular location">
    <subcellularLocation>
        <location evidence="1">Cell membrane</location>
        <topology evidence="1">Multi-pass membrane protein</topology>
    </subcellularLocation>
</comment>
<evidence type="ECO:0000256" key="1">
    <source>
        <dbReference type="ARBA" id="ARBA00004651"/>
    </source>
</evidence>